<keyword evidence="11" id="KW-0966">Cell projection</keyword>
<evidence type="ECO:0000256" key="14">
    <source>
        <dbReference type="ARBA" id="ARBA00034338"/>
    </source>
</evidence>
<feature type="domain" description="C2 tensin-type" evidence="25">
    <location>
        <begin position="191"/>
        <end position="336"/>
    </location>
</feature>
<evidence type="ECO:0000256" key="1">
    <source>
        <dbReference type="ARBA" id="ARBA00004487"/>
    </source>
</evidence>
<evidence type="ECO:0000256" key="18">
    <source>
        <dbReference type="ARBA" id="ARBA00044309"/>
    </source>
</evidence>
<dbReference type="RefSeq" id="NP_001161638.1">
    <property type="nucleotide sequence ID" value="NM_001168166.1"/>
</dbReference>
<evidence type="ECO:0000256" key="11">
    <source>
        <dbReference type="ARBA" id="ARBA00023273"/>
    </source>
</evidence>
<comment type="catalytic activity">
    <reaction evidence="17">
        <text>1D-myo-inositol 1,3,4,5,6-pentakisphosphate + H2O = 1D-myo-inositol 1,4,5,6-tetrakisphosphate + phosphate</text>
        <dbReference type="Rhea" id="RHEA:77143"/>
        <dbReference type="ChEBI" id="CHEBI:15377"/>
        <dbReference type="ChEBI" id="CHEBI:43474"/>
        <dbReference type="ChEBI" id="CHEBI:57627"/>
        <dbReference type="ChEBI" id="CHEBI:57733"/>
    </reaction>
    <physiologicalReaction direction="left-to-right" evidence="17">
        <dbReference type="Rhea" id="RHEA:77144"/>
    </physiologicalReaction>
</comment>
<evidence type="ECO:0000259" key="24">
    <source>
        <dbReference type="PROSITE" id="PS51181"/>
    </source>
</evidence>
<gene>
    <name evidence="28" type="primary">Pten</name>
</gene>
<name>D1LXC1_SACKO</name>
<dbReference type="InterPro" id="IPR045101">
    <property type="entry name" value="PTP_PTEN"/>
</dbReference>
<proteinExistence type="evidence at transcript level"/>
<evidence type="ECO:0000256" key="2">
    <source>
        <dbReference type="ARBA" id="ARBA00004496"/>
    </source>
</evidence>
<dbReference type="PANTHER" id="PTHR12305">
    <property type="entry name" value="PHOSPHATASE WITH HOMOLOGY TO TENSIN"/>
    <property type="match status" value="1"/>
</dbReference>
<evidence type="ECO:0000256" key="8">
    <source>
        <dbReference type="ARBA" id="ARBA00022801"/>
    </source>
</evidence>
<dbReference type="Pfam" id="PF10409">
    <property type="entry name" value="PTEN_C2"/>
    <property type="match status" value="1"/>
</dbReference>
<dbReference type="InterPro" id="IPR051281">
    <property type="entry name" value="Dual-spec_lipid-protein_phosph"/>
</dbReference>
<dbReference type="InterPro" id="IPR035892">
    <property type="entry name" value="C2_domain_sf"/>
</dbReference>
<dbReference type="GO" id="GO:0004722">
    <property type="term" value="F:protein serine/threonine phosphatase activity"/>
    <property type="evidence" value="ECO:0007669"/>
    <property type="project" value="UniProtKB-EC"/>
</dbReference>
<dbReference type="PROSITE" id="PS00383">
    <property type="entry name" value="TYR_PHOSPHATASE_1"/>
    <property type="match status" value="1"/>
</dbReference>
<feature type="domain" description="Tyrosine specific protein phosphatases" evidence="23">
    <location>
        <begin position="102"/>
        <end position="159"/>
    </location>
</feature>
<dbReference type="SMART" id="SM01301">
    <property type="entry name" value="PTPlike_phytase"/>
    <property type="match status" value="1"/>
</dbReference>
<dbReference type="InterPro" id="IPR003595">
    <property type="entry name" value="Tyr_Pase_cat"/>
</dbReference>
<dbReference type="EC" id="3.1.3.48" evidence="5"/>
<dbReference type="FunFam" id="3.90.190.10:FF:000029">
    <property type="entry name" value="Phosphatidylinositol 3,4,5-trisphosphate 3-phosphatase and dual-specificity protein phosphatase PTEN"/>
    <property type="match status" value="1"/>
</dbReference>
<dbReference type="GO" id="GO:0008285">
    <property type="term" value="P:negative regulation of cell population proliferation"/>
    <property type="evidence" value="ECO:0007669"/>
    <property type="project" value="TreeGrafter"/>
</dbReference>
<reference evidence="28" key="2">
    <citation type="submission" date="2025-05" db="UniProtKB">
        <authorList>
            <consortium name="RefSeq"/>
        </authorList>
    </citation>
    <scope>IDENTIFICATION</scope>
</reference>
<dbReference type="SUPFAM" id="SSF52799">
    <property type="entry name" value="(Phosphotyrosine protein) phosphatases II"/>
    <property type="match status" value="1"/>
</dbReference>
<dbReference type="GeneID" id="100313711"/>
<evidence type="ECO:0000256" key="5">
    <source>
        <dbReference type="ARBA" id="ARBA00013064"/>
    </source>
</evidence>
<dbReference type="GO" id="GO:0043491">
    <property type="term" value="P:phosphatidylinositol 3-kinase/protein kinase B signal transduction"/>
    <property type="evidence" value="ECO:0007669"/>
    <property type="project" value="TreeGrafter"/>
</dbReference>
<dbReference type="AlphaFoldDB" id="D1LXC1"/>
<organism evidence="26">
    <name type="scientific">Saccoglossus kowalevskii</name>
    <name type="common">Acorn worm</name>
    <dbReference type="NCBI Taxonomy" id="10224"/>
    <lineage>
        <taxon>Eukaryota</taxon>
        <taxon>Metazoa</taxon>
        <taxon>Hemichordata</taxon>
        <taxon>Enteropneusta</taxon>
        <taxon>Harrimaniidae</taxon>
        <taxon>Saccoglossus</taxon>
    </lineage>
</organism>
<keyword evidence="7" id="KW-0963">Cytoplasm</keyword>
<evidence type="ECO:0000259" key="25">
    <source>
        <dbReference type="PROSITE" id="PS51182"/>
    </source>
</evidence>
<evidence type="ECO:0000256" key="22">
    <source>
        <dbReference type="SAM" id="MobiDB-lite"/>
    </source>
</evidence>
<dbReference type="Proteomes" id="UP000694865">
    <property type="component" value="Unplaced"/>
</dbReference>
<dbReference type="EC" id="3.1.3.67" evidence="4"/>
<dbReference type="SMART" id="SM01326">
    <property type="entry name" value="PTEN_C2"/>
    <property type="match status" value="1"/>
</dbReference>
<dbReference type="GO" id="GO:0005886">
    <property type="term" value="C:plasma membrane"/>
    <property type="evidence" value="ECO:0007669"/>
    <property type="project" value="TreeGrafter"/>
</dbReference>
<evidence type="ECO:0000256" key="9">
    <source>
        <dbReference type="ARBA" id="ARBA00022912"/>
    </source>
</evidence>
<evidence type="ECO:0000256" key="12">
    <source>
        <dbReference type="ARBA" id="ARBA00034256"/>
    </source>
</evidence>
<dbReference type="Gene3D" id="2.60.40.1110">
    <property type="match status" value="1"/>
</dbReference>
<dbReference type="GO" id="GO:0043005">
    <property type="term" value="C:neuron projection"/>
    <property type="evidence" value="ECO:0007669"/>
    <property type="project" value="UniProtKB-SubCell"/>
</dbReference>
<dbReference type="InterPro" id="IPR029023">
    <property type="entry name" value="Tensin_phosphatase"/>
</dbReference>
<dbReference type="PANTHER" id="PTHR12305:SF81">
    <property type="entry name" value="PHOSPHATIDYLINOSITOL 3,4,5-TRISPHOSPHATE 3-PHOSPHATASE AND DUAL-SPECIFICITY PROTEIN PHOSPHATASE PTEN"/>
    <property type="match status" value="1"/>
</dbReference>
<comment type="catalytic activity">
    <reaction evidence="21">
        <text>O-phospho-L-tyrosyl-[protein] + H2O = L-tyrosyl-[protein] + phosphate</text>
        <dbReference type="Rhea" id="RHEA:10684"/>
        <dbReference type="Rhea" id="RHEA-COMP:10136"/>
        <dbReference type="Rhea" id="RHEA-COMP:20101"/>
        <dbReference type="ChEBI" id="CHEBI:15377"/>
        <dbReference type="ChEBI" id="CHEBI:43474"/>
        <dbReference type="ChEBI" id="CHEBI:46858"/>
        <dbReference type="ChEBI" id="CHEBI:61978"/>
        <dbReference type="EC" id="3.1.3.48"/>
    </reaction>
    <physiologicalReaction direction="left-to-right" evidence="21">
        <dbReference type="Rhea" id="RHEA:10685"/>
    </physiologicalReaction>
</comment>
<evidence type="ECO:0000256" key="17">
    <source>
        <dbReference type="ARBA" id="ARBA00043762"/>
    </source>
</evidence>
<comment type="catalytic activity">
    <reaction evidence="13">
        <text>1,2-dioctanoyl-sn-glycero-3-phospho-(1D-myo-inositol-3,4,5-trisphosphate) + H2O = 1,2-dioctanoyl-sn-glycero-3-phospho-(1D-myo-inositol-4,5-bisphosphate) + phosphate</text>
        <dbReference type="Rhea" id="RHEA:43552"/>
        <dbReference type="ChEBI" id="CHEBI:15377"/>
        <dbReference type="ChEBI" id="CHEBI:43474"/>
        <dbReference type="ChEBI" id="CHEBI:83416"/>
        <dbReference type="ChEBI" id="CHEBI:83419"/>
    </reaction>
    <physiologicalReaction direction="left-to-right" evidence="13">
        <dbReference type="Rhea" id="RHEA:43553"/>
    </physiologicalReaction>
</comment>
<dbReference type="GO" id="GO:0005634">
    <property type="term" value="C:nucleus"/>
    <property type="evidence" value="ECO:0007669"/>
    <property type="project" value="TreeGrafter"/>
</dbReference>
<comment type="catalytic activity">
    <reaction evidence="15">
        <text>1D-myo-inositol 1,3,4,5-tetrakisphosphate + H2O = 1D-myo-inositol 1,4,5-trisphosphate + phosphate</text>
        <dbReference type="Rhea" id="RHEA:77155"/>
        <dbReference type="ChEBI" id="CHEBI:15377"/>
        <dbReference type="ChEBI" id="CHEBI:43474"/>
        <dbReference type="ChEBI" id="CHEBI:57895"/>
        <dbReference type="ChEBI" id="CHEBI:203600"/>
    </reaction>
    <physiologicalReaction direction="left-to-right" evidence="15">
        <dbReference type="Rhea" id="RHEA:77156"/>
    </physiologicalReaction>
</comment>
<dbReference type="GO" id="GO:0016314">
    <property type="term" value="F:phosphatidylinositol-3,4,5-trisphosphate 3-phosphatase activity"/>
    <property type="evidence" value="ECO:0007669"/>
    <property type="project" value="UniProtKB-EC"/>
</dbReference>
<evidence type="ECO:0000256" key="21">
    <source>
        <dbReference type="ARBA" id="ARBA00051341"/>
    </source>
</evidence>
<feature type="compositionally biased region" description="Acidic residues" evidence="22">
    <location>
        <begin position="377"/>
        <end position="389"/>
    </location>
</feature>
<comment type="catalytic activity">
    <reaction evidence="12">
        <text>1,2-dihexadecanoyl-sn-glycero-3-phospho-(1D-myo-inositol-3,4,5-trisphosphate) + H2O = 1,2-dihexadecanoyl-sn-glycero-3-phospho-(1D-myo-inositol-4,5-bisphosphate) + phosphate</text>
        <dbReference type="Rhea" id="RHEA:43560"/>
        <dbReference type="ChEBI" id="CHEBI:15377"/>
        <dbReference type="ChEBI" id="CHEBI:43474"/>
        <dbReference type="ChEBI" id="CHEBI:83420"/>
        <dbReference type="ChEBI" id="CHEBI:83423"/>
    </reaction>
    <physiologicalReaction direction="left-to-right" evidence="12">
        <dbReference type="Rhea" id="RHEA:43561"/>
    </physiologicalReaction>
</comment>
<comment type="catalytic activity">
    <reaction evidence="20">
        <text>O-phospho-L-threonyl-[protein] + H2O = L-threonyl-[protein] + phosphate</text>
        <dbReference type="Rhea" id="RHEA:47004"/>
        <dbReference type="Rhea" id="RHEA-COMP:11060"/>
        <dbReference type="Rhea" id="RHEA-COMP:11605"/>
        <dbReference type="ChEBI" id="CHEBI:15377"/>
        <dbReference type="ChEBI" id="CHEBI:30013"/>
        <dbReference type="ChEBI" id="CHEBI:43474"/>
        <dbReference type="ChEBI" id="CHEBI:61977"/>
        <dbReference type="EC" id="3.1.3.16"/>
    </reaction>
    <physiologicalReaction direction="left-to-right" evidence="20">
        <dbReference type="Rhea" id="RHEA:47005"/>
    </physiologicalReaction>
</comment>
<dbReference type="OrthoDB" id="16692at2759"/>
<accession>D1LXC1</accession>
<evidence type="ECO:0000256" key="19">
    <source>
        <dbReference type="ARBA" id="ARBA00047986"/>
    </source>
</evidence>
<evidence type="ECO:0000256" key="15">
    <source>
        <dbReference type="ARBA" id="ARBA00043734"/>
    </source>
</evidence>
<dbReference type="GO" id="GO:0004725">
    <property type="term" value="F:protein tyrosine phosphatase activity"/>
    <property type="evidence" value="ECO:0007669"/>
    <property type="project" value="UniProtKB-EC"/>
</dbReference>
<evidence type="ECO:0000256" key="13">
    <source>
        <dbReference type="ARBA" id="ARBA00034268"/>
    </source>
</evidence>
<keyword evidence="10" id="KW-0443">Lipid metabolism</keyword>
<feature type="domain" description="Phosphatase tensin-type" evidence="24">
    <location>
        <begin position="14"/>
        <end position="185"/>
    </location>
</feature>
<dbReference type="Pfam" id="PF22785">
    <property type="entry name" value="Tc-R-P"/>
    <property type="match status" value="1"/>
</dbReference>
<dbReference type="Gene3D" id="3.90.190.10">
    <property type="entry name" value="Protein tyrosine phosphatase superfamily"/>
    <property type="match status" value="1"/>
</dbReference>
<evidence type="ECO:0000256" key="7">
    <source>
        <dbReference type="ARBA" id="ARBA00022490"/>
    </source>
</evidence>
<dbReference type="SMART" id="SM00404">
    <property type="entry name" value="PTPc_motif"/>
    <property type="match status" value="1"/>
</dbReference>
<dbReference type="SUPFAM" id="SSF49562">
    <property type="entry name" value="C2 domain (Calcium/lipid-binding domain, CaLB)"/>
    <property type="match status" value="1"/>
</dbReference>
<evidence type="ECO:0000256" key="6">
    <source>
        <dbReference type="ARBA" id="ARBA00013081"/>
    </source>
</evidence>
<dbReference type="GO" id="GO:0005829">
    <property type="term" value="C:cytosol"/>
    <property type="evidence" value="ECO:0007669"/>
    <property type="project" value="TreeGrafter"/>
</dbReference>
<evidence type="ECO:0000256" key="16">
    <source>
        <dbReference type="ARBA" id="ARBA00043760"/>
    </source>
</evidence>
<dbReference type="InterPro" id="IPR000387">
    <property type="entry name" value="Tyr_Pase_dom"/>
</dbReference>
<evidence type="ECO:0000256" key="4">
    <source>
        <dbReference type="ARBA" id="ARBA00013015"/>
    </source>
</evidence>
<protein>
    <recommendedName>
        <fullName evidence="14">Phosphatidylinositol 3,4,5-trisphosphate 3-phosphatase and dual-specificity protein phosphatase PTEN</fullName>
        <ecNumber evidence="6">3.1.3.16</ecNumber>
        <ecNumber evidence="5">3.1.3.48</ecNumber>
        <ecNumber evidence="4">3.1.3.67</ecNumber>
    </recommendedName>
    <alternativeName>
        <fullName evidence="18">Inositol polyphosphate 3-phosphatase</fullName>
    </alternativeName>
</protein>
<dbReference type="InterPro" id="IPR029021">
    <property type="entry name" value="Prot-tyrosine_phosphatase-like"/>
</dbReference>
<comment type="catalytic activity">
    <reaction evidence="19">
        <text>O-phospho-L-seryl-[protein] + H2O = L-seryl-[protein] + phosphate</text>
        <dbReference type="Rhea" id="RHEA:20629"/>
        <dbReference type="Rhea" id="RHEA-COMP:9863"/>
        <dbReference type="Rhea" id="RHEA-COMP:11604"/>
        <dbReference type="ChEBI" id="CHEBI:15377"/>
        <dbReference type="ChEBI" id="CHEBI:29999"/>
        <dbReference type="ChEBI" id="CHEBI:43474"/>
        <dbReference type="ChEBI" id="CHEBI:83421"/>
        <dbReference type="EC" id="3.1.3.16"/>
    </reaction>
    <physiologicalReaction direction="left-to-right" evidence="19">
        <dbReference type="Rhea" id="RHEA:20630"/>
    </physiologicalReaction>
</comment>
<evidence type="ECO:0000256" key="3">
    <source>
        <dbReference type="ARBA" id="ARBA00007881"/>
    </source>
</evidence>
<dbReference type="GO" id="GO:0050793">
    <property type="term" value="P:regulation of developmental process"/>
    <property type="evidence" value="ECO:0007669"/>
    <property type="project" value="UniProtKB-ARBA"/>
</dbReference>
<keyword evidence="27" id="KW-1185">Reference proteome</keyword>
<dbReference type="GO" id="GO:0046856">
    <property type="term" value="P:phosphatidylinositol dephosphorylation"/>
    <property type="evidence" value="ECO:0007669"/>
    <property type="project" value="TreeGrafter"/>
</dbReference>
<dbReference type="KEGG" id="sko:100313711"/>
<comment type="catalytic activity">
    <reaction evidence="16">
        <text>a 1,2-diacyl-sn-glycero-3-phospho-(1D-myo-inositol-3,4,5-trisphosphate) + H2O = a 1,2-diacyl-sn-glycero-3-phospho-(1D-myo-inositol-4,5-bisphosphate) + phosphate</text>
        <dbReference type="Rhea" id="RHEA:25017"/>
        <dbReference type="ChEBI" id="CHEBI:15377"/>
        <dbReference type="ChEBI" id="CHEBI:43474"/>
        <dbReference type="ChEBI" id="CHEBI:57836"/>
        <dbReference type="ChEBI" id="CHEBI:58456"/>
        <dbReference type="EC" id="3.1.3.67"/>
    </reaction>
    <physiologicalReaction direction="left-to-right" evidence="16">
        <dbReference type="Rhea" id="RHEA:25018"/>
    </physiologicalReaction>
</comment>
<dbReference type="PROSITE" id="PS50056">
    <property type="entry name" value="TYR_PHOSPHATASE_2"/>
    <property type="match status" value="1"/>
</dbReference>
<feature type="compositionally biased region" description="Polar residues" evidence="22">
    <location>
        <begin position="352"/>
        <end position="367"/>
    </location>
</feature>
<keyword evidence="8" id="KW-0378">Hydrolase</keyword>
<dbReference type="PROSITE" id="PS51182">
    <property type="entry name" value="C2_TENSIN"/>
    <property type="match status" value="1"/>
</dbReference>
<dbReference type="CTD" id="5728"/>
<evidence type="ECO:0000256" key="10">
    <source>
        <dbReference type="ARBA" id="ARBA00023098"/>
    </source>
</evidence>
<dbReference type="CDD" id="cd14509">
    <property type="entry name" value="PTP_PTEN"/>
    <property type="match status" value="1"/>
</dbReference>
<dbReference type="EMBL" id="GU076098">
    <property type="protein sequence ID" value="ACY92627.1"/>
    <property type="molecule type" value="mRNA"/>
</dbReference>
<evidence type="ECO:0000313" key="28">
    <source>
        <dbReference type="RefSeq" id="NP_001161638.1"/>
    </source>
</evidence>
<dbReference type="InterPro" id="IPR016130">
    <property type="entry name" value="Tyr_Pase_AS"/>
</dbReference>
<comment type="similarity">
    <text evidence="3">Belongs to the PTEN phosphatase protein family.</text>
</comment>
<evidence type="ECO:0000313" key="27">
    <source>
        <dbReference type="Proteomes" id="UP000694865"/>
    </source>
</evidence>
<evidence type="ECO:0000256" key="20">
    <source>
        <dbReference type="ARBA" id="ARBA00048832"/>
    </source>
</evidence>
<evidence type="ECO:0000259" key="23">
    <source>
        <dbReference type="PROSITE" id="PS50056"/>
    </source>
</evidence>
<evidence type="ECO:0000313" key="26">
    <source>
        <dbReference type="EMBL" id="ACY92627.1"/>
    </source>
</evidence>
<reference evidence="26" key="1">
    <citation type="submission" date="2009-10" db="EMBL/GenBank/DDBJ databases">
        <authorList>
            <person name="Freeman R.M.Jr."/>
            <person name="Wu M.M."/>
            <person name="Gerhart J.J."/>
        </authorList>
    </citation>
    <scope>NUCLEOTIDE SEQUENCE</scope>
</reference>
<dbReference type="EC" id="3.1.3.16" evidence="6"/>
<dbReference type="PROSITE" id="PS51181">
    <property type="entry name" value="PPASE_TENSIN"/>
    <property type="match status" value="1"/>
</dbReference>
<dbReference type="GO" id="GO:0051896">
    <property type="term" value="P:regulation of phosphatidylinositol 3-kinase/protein kinase B signal transduction"/>
    <property type="evidence" value="ECO:0007669"/>
    <property type="project" value="TreeGrafter"/>
</dbReference>
<comment type="subcellular location">
    <subcellularLocation>
        <location evidence="1">Cell projection</location>
        <location evidence="1">Neuron projection</location>
    </subcellularLocation>
    <subcellularLocation>
        <location evidence="2">Cytoplasm</location>
    </subcellularLocation>
</comment>
<keyword evidence="9" id="KW-0904">Protein phosphatase</keyword>
<sequence length="399" mass="45635">MASKIKNLVSKKKRRYQEGGFDLDLSYIYPNIIAMGFPAEKIESYYRNSIDDVVRFLDLKHKDHYKIYNLCSERCYDISKFRNRVVHYPFDDHHPPKLELIKTFCEDVDEWLRKNEANVAVIHCKAGKGRTGVMICSYLIHIGKFLSAQKALEYYGKTRTLNEKGVTIPSQRRYVEYYEFLRLKCVGDYKQTTLLLKTIHFDTVPMFSGGVCNPYFVVSQQKVKIYSSPSYESKRGDKFIKCDVTPPLPICGDIKIEFFHKTNMLTKREKMFHFWFNTFVISAGEKVSNGATGSEGDDCDILTLTLRKDEIDKANKDKTNKNFSPNFKVRLIFSTVDEQSEQSEATKAVDGCTNTGGLDGQELSSGSGDDVLHTDDENLSDTDEEEEWTGVDSSSSVCC</sequence>
<dbReference type="GO" id="GO:0048870">
    <property type="term" value="P:cell motility"/>
    <property type="evidence" value="ECO:0007669"/>
    <property type="project" value="TreeGrafter"/>
</dbReference>
<feature type="region of interest" description="Disordered" evidence="22">
    <location>
        <begin position="342"/>
        <end position="399"/>
    </location>
</feature>
<dbReference type="InterPro" id="IPR014020">
    <property type="entry name" value="Tensin_C2-dom"/>
</dbReference>